<gene>
    <name evidence="7" type="ORF">IFO67_15125</name>
</gene>
<dbReference type="RefSeq" id="WP_187718994.1">
    <property type="nucleotide sequence ID" value="NZ_JACTAH010000002.1"/>
</dbReference>
<keyword evidence="4 6" id="KW-1133">Transmembrane helix</keyword>
<dbReference type="PANTHER" id="PTHR23427">
    <property type="entry name" value="SURFEIT LOCUS PROTEIN"/>
    <property type="match status" value="1"/>
</dbReference>
<evidence type="ECO:0000313" key="8">
    <source>
        <dbReference type="Proteomes" id="UP000603602"/>
    </source>
</evidence>
<dbReference type="PROSITE" id="PS50895">
    <property type="entry name" value="SURF1"/>
    <property type="match status" value="1"/>
</dbReference>
<evidence type="ECO:0000256" key="3">
    <source>
        <dbReference type="ARBA" id="ARBA00022692"/>
    </source>
</evidence>
<evidence type="ECO:0000256" key="1">
    <source>
        <dbReference type="ARBA" id="ARBA00004370"/>
    </source>
</evidence>
<evidence type="ECO:0000256" key="5">
    <source>
        <dbReference type="ARBA" id="ARBA00023136"/>
    </source>
</evidence>
<evidence type="ECO:0000313" key="7">
    <source>
        <dbReference type="EMBL" id="MBD8504227.1"/>
    </source>
</evidence>
<feature type="transmembrane region" description="Helical" evidence="6">
    <location>
        <begin position="218"/>
        <end position="237"/>
    </location>
</feature>
<keyword evidence="6" id="KW-1003">Cell membrane</keyword>
<evidence type="ECO:0000256" key="2">
    <source>
        <dbReference type="ARBA" id="ARBA00007165"/>
    </source>
</evidence>
<dbReference type="Proteomes" id="UP000603602">
    <property type="component" value="Unassembled WGS sequence"/>
</dbReference>
<evidence type="ECO:0000256" key="4">
    <source>
        <dbReference type="ARBA" id="ARBA00022989"/>
    </source>
</evidence>
<accession>A0ABR9BCZ4</accession>
<keyword evidence="3 6" id="KW-0812">Transmembrane</keyword>
<dbReference type="PANTHER" id="PTHR23427:SF2">
    <property type="entry name" value="SURFEIT LOCUS PROTEIN 1"/>
    <property type="match status" value="1"/>
</dbReference>
<dbReference type="InterPro" id="IPR002994">
    <property type="entry name" value="Surf1/Shy1"/>
</dbReference>
<dbReference type="EMBL" id="JACYTO010000002">
    <property type="protein sequence ID" value="MBD8504227.1"/>
    <property type="molecule type" value="Genomic_DNA"/>
</dbReference>
<keyword evidence="8" id="KW-1185">Reference proteome</keyword>
<proteinExistence type="inferred from homology"/>
<sequence length="248" mass="27349">MDTLPGRFRKFSVLALPLLAGLATVLLTVQLGNWQLRRAAEKSALQQAIEQRSAQAPAALGQDDPPEWTPLALRGEWHPRHLFYLDNRIHQGRAGYHVFAPFHDQDSGRWVMVARGWIAAGADRTRLPAVTTPDGPAGLTGQARVPGESFTLANDGANSAMDGARWQAIDLDAWRAATGLPLAGFYLQQTGAASDGLVRDWPRPDAGIDRHRGYALQWFAMAVLAAALTALYLWRIFRRTQDVQHRAE</sequence>
<comment type="caution">
    <text evidence="7">The sequence shown here is derived from an EMBL/GenBank/DDBJ whole genome shotgun (WGS) entry which is preliminary data.</text>
</comment>
<evidence type="ECO:0000256" key="6">
    <source>
        <dbReference type="RuleBase" id="RU363076"/>
    </source>
</evidence>
<keyword evidence="5 6" id="KW-0472">Membrane</keyword>
<dbReference type="InterPro" id="IPR045214">
    <property type="entry name" value="Surf1/Surf4"/>
</dbReference>
<dbReference type="CDD" id="cd06662">
    <property type="entry name" value="SURF1"/>
    <property type="match status" value="1"/>
</dbReference>
<reference evidence="8" key="1">
    <citation type="submission" date="2023-07" db="EMBL/GenBank/DDBJ databases">
        <title>Thauera sp. CAU 1555 isolated from sand of Yaerae Beach.</title>
        <authorList>
            <person name="Kim W."/>
        </authorList>
    </citation>
    <scope>NUCLEOTIDE SEQUENCE [LARGE SCALE GENOMIC DNA]</scope>
    <source>
        <strain evidence="8">CAU 1555</strain>
    </source>
</reference>
<comment type="subcellular location">
    <subcellularLocation>
        <location evidence="6">Cell membrane</location>
        <topology evidence="6">Multi-pass membrane protein</topology>
    </subcellularLocation>
    <subcellularLocation>
        <location evidence="1">Membrane</location>
    </subcellularLocation>
</comment>
<protein>
    <recommendedName>
        <fullName evidence="6">SURF1-like protein</fullName>
    </recommendedName>
</protein>
<name>A0ABR9BCZ4_9RHOO</name>
<comment type="caution">
    <text evidence="6">Lacks conserved residue(s) required for the propagation of feature annotation.</text>
</comment>
<dbReference type="Pfam" id="PF02104">
    <property type="entry name" value="SURF1"/>
    <property type="match status" value="1"/>
</dbReference>
<comment type="similarity">
    <text evidence="2 6">Belongs to the SURF1 family.</text>
</comment>
<organism evidence="7 8">
    <name type="scientific">Thauera sedimentorum</name>
    <dbReference type="NCBI Taxonomy" id="2767595"/>
    <lineage>
        <taxon>Bacteria</taxon>
        <taxon>Pseudomonadati</taxon>
        <taxon>Pseudomonadota</taxon>
        <taxon>Betaproteobacteria</taxon>
        <taxon>Rhodocyclales</taxon>
        <taxon>Zoogloeaceae</taxon>
        <taxon>Thauera</taxon>
    </lineage>
</organism>